<accession>A0A0H2MEP6</accession>
<dbReference type="Gene3D" id="3.40.30.10">
    <property type="entry name" value="Glutaredoxin"/>
    <property type="match status" value="1"/>
</dbReference>
<name>A0A0H2MEP6_9PROT</name>
<dbReference type="InterPro" id="IPR036282">
    <property type="entry name" value="Glutathione-S-Trfase_C_sf"/>
</dbReference>
<dbReference type="SUPFAM" id="SSF52833">
    <property type="entry name" value="Thioredoxin-like"/>
    <property type="match status" value="1"/>
</dbReference>
<dbReference type="PANTHER" id="PTHR43968">
    <property type="match status" value="1"/>
</dbReference>
<evidence type="ECO:0000313" key="3">
    <source>
        <dbReference type="Proteomes" id="UP000035444"/>
    </source>
</evidence>
<gene>
    <name evidence="2" type="ORF">WH96_11150</name>
</gene>
<organism evidence="2 3">
    <name type="scientific">Kiloniella spongiae</name>
    <dbReference type="NCBI Taxonomy" id="1489064"/>
    <lineage>
        <taxon>Bacteria</taxon>
        <taxon>Pseudomonadati</taxon>
        <taxon>Pseudomonadota</taxon>
        <taxon>Alphaproteobacteria</taxon>
        <taxon>Rhodospirillales</taxon>
        <taxon>Kiloniellaceae</taxon>
        <taxon>Kiloniella</taxon>
    </lineage>
</organism>
<evidence type="ECO:0000259" key="1">
    <source>
        <dbReference type="PROSITE" id="PS50404"/>
    </source>
</evidence>
<dbReference type="PANTHER" id="PTHR43968:SF6">
    <property type="entry name" value="GLUTATHIONE S-TRANSFERASE OMEGA"/>
    <property type="match status" value="1"/>
</dbReference>
<feature type="domain" description="GST N-terminal" evidence="1">
    <location>
        <begin position="1"/>
        <end position="77"/>
    </location>
</feature>
<dbReference type="RefSeq" id="WP_047764190.1">
    <property type="nucleotide sequence ID" value="NZ_LAQL01000006.1"/>
</dbReference>
<comment type="caution">
    <text evidence="2">The sequence shown here is derived from an EMBL/GenBank/DDBJ whole genome shotgun (WGS) entry which is preliminary data.</text>
</comment>
<dbReference type="PROSITE" id="PS50404">
    <property type="entry name" value="GST_NTER"/>
    <property type="match status" value="1"/>
</dbReference>
<dbReference type="AlphaFoldDB" id="A0A0H2MEP6"/>
<protein>
    <recommendedName>
        <fullName evidence="1">GST N-terminal domain-containing protein</fullName>
    </recommendedName>
</protein>
<dbReference type="Gene3D" id="1.20.1050.10">
    <property type="match status" value="1"/>
</dbReference>
<dbReference type="STRING" id="1489064.WH96_11150"/>
<sequence length="215" mass="24346">MIFYAVPVSNFCAKVEIVLALKDLSAEVRLPPSGYGSAEYKSIVPAGTVPALIHNDLVLSESDSICEYLEEKHTQQKLLPSTIENRAKVRMLARLHDLKVEPLIRSLFKHMAPTQRDMEFIETVKESLSQRLELLIQLGNFNPYIAGEDITLADCGYAPSLLLAQKMFHESNVSFLLPDEFITWQNRLNKHGKVGPVLKKYGHAVDQWIDLKRTQ</sequence>
<dbReference type="OrthoDB" id="9782992at2"/>
<proteinExistence type="predicted"/>
<dbReference type="Pfam" id="PF13417">
    <property type="entry name" value="GST_N_3"/>
    <property type="match status" value="1"/>
</dbReference>
<keyword evidence="3" id="KW-1185">Reference proteome</keyword>
<dbReference type="InterPro" id="IPR004045">
    <property type="entry name" value="Glutathione_S-Trfase_N"/>
</dbReference>
<dbReference type="SUPFAM" id="SSF47616">
    <property type="entry name" value="GST C-terminal domain-like"/>
    <property type="match status" value="1"/>
</dbReference>
<dbReference type="InterPro" id="IPR036249">
    <property type="entry name" value="Thioredoxin-like_sf"/>
</dbReference>
<dbReference type="CDD" id="cd00570">
    <property type="entry name" value="GST_N_family"/>
    <property type="match status" value="1"/>
</dbReference>
<reference evidence="2 3" key="1">
    <citation type="submission" date="2015-03" db="EMBL/GenBank/DDBJ databases">
        <title>Genome Sequence of Kiloniella spongiae MEBiC09566, isolated from a marine sponge.</title>
        <authorList>
            <person name="Shao Z."/>
            <person name="Wang L."/>
            <person name="Li X."/>
        </authorList>
    </citation>
    <scope>NUCLEOTIDE SEQUENCE [LARGE SCALE GENOMIC DNA]</scope>
    <source>
        <strain evidence="2 3">MEBiC09566</strain>
    </source>
</reference>
<dbReference type="Proteomes" id="UP000035444">
    <property type="component" value="Unassembled WGS sequence"/>
</dbReference>
<dbReference type="GO" id="GO:0005737">
    <property type="term" value="C:cytoplasm"/>
    <property type="evidence" value="ECO:0007669"/>
    <property type="project" value="TreeGrafter"/>
</dbReference>
<evidence type="ECO:0000313" key="2">
    <source>
        <dbReference type="EMBL" id="KLN60979.1"/>
    </source>
</evidence>
<dbReference type="InterPro" id="IPR040079">
    <property type="entry name" value="Glutathione_S-Trfase"/>
</dbReference>
<dbReference type="InterPro" id="IPR050983">
    <property type="entry name" value="GST_Omega/HSP26"/>
</dbReference>
<dbReference type="EMBL" id="LAQL01000006">
    <property type="protein sequence ID" value="KLN60979.1"/>
    <property type="molecule type" value="Genomic_DNA"/>
</dbReference>
<dbReference type="SFLD" id="SFLDG00358">
    <property type="entry name" value="Main_(cytGST)"/>
    <property type="match status" value="1"/>
</dbReference>
<dbReference type="SFLD" id="SFLDS00019">
    <property type="entry name" value="Glutathione_Transferase_(cytos"/>
    <property type="match status" value="1"/>
</dbReference>